<dbReference type="GO" id="GO:0005829">
    <property type="term" value="C:cytosol"/>
    <property type="evidence" value="ECO:0007669"/>
    <property type="project" value="TreeGrafter"/>
</dbReference>
<keyword evidence="7" id="KW-1185">Reference proteome</keyword>
<sequence>MELTQLEYFMTVARLEHMTMASKTLGITQPALSHAIAKLENEIGAPLFERNGRNVKLNRNGAMFSKWIGKALQNIESGIKEIEEWSNPDTGVITLSYLNILGVDLIPHLVRSYQLDYPKVRFELTQGNLGDIDEHLEQGHSDLMITSKESTLDNHKWMIIQKVPLYIVVSSQHHLANRSALSLAELSGEPFIGLKNNCGLKATIMSRFQHTGFVLDSAYEAEDLITVAGFVKSNLGVSVLPKTMGLMLNELVWIPITDDGWYWEIGLKWREDRHISPAAKRFIAFVENEQQSADLQ</sequence>
<dbReference type="Gene3D" id="3.40.190.290">
    <property type="match status" value="1"/>
</dbReference>
<keyword evidence="4" id="KW-0804">Transcription</keyword>
<dbReference type="SUPFAM" id="SSF46785">
    <property type="entry name" value="Winged helix' DNA-binding domain"/>
    <property type="match status" value="1"/>
</dbReference>
<comment type="similarity">
    <text evidence="1">Belongs to the LysR transcriptional regulatory family.</text>
</comment>
<dbReference type="InterPro" id="IPR036388">
    <property type="entry name" value="WH-like_DNA-bd_sf"/>
</dbReference>
<dbReference type="InterPro" id="IPR005119">
    <property type="entry name" value="LysR_subst-bd"/>
</dbReference>
<dbReference type="PANTHER" id="PTHR30419">
    <property type="entry name" value="HTH-TYPE TRANSCRIPTIONAL REGULATOR YBHD"/>
    <property type="match status" value="1"/>
</dbReference>
<feature type="domain" description="HTH lysR-type" evidence="5">
    <location>
        <begin position="1"/>
        <end position="58"/>
    </location>
</feature>
<evidence type="ECO:0000256" key="1">
    <source>
        <dbReference type="ARBA" id="ARBA00009437"/>
    </source>
</evidence>
<dbReference type="FunFam" id="1.10.10.10:FF:000001">
    <property type="entry name" value="LysR family transcriptional regulator"/>
    <property type="match status" value="1"/>
</dbReference>
<dbReference type="SUPFAM" id="SSF53850">
    <property type="entry name" value="Periplasmic binding protein-like II"/>
    <property type="match status" value="1"/>
</dbReference>
<gene>
    <name evidence="6" type="ORF">SAMN04487969_106124</name>
</gene>
<dbReference type="EMBL" id="FONN01000006">
    <property type="protein sequence ID" value="SFE75767.1"/>
    <property type="molecule type" value="Genomic_DNA"/>
</dbReference>
<evidence type="ECO:0000259" key="5">
    <source>
        <dbReference type="PROSITE" id="PS50931"/>
    </source>
</evidence>
<dbReference type="Pfam" id="PF03466">
    <property type="entry name" value="LysR_substrate"/>
    <property type="match status" value="1"/>
</dbReference>
<proteinExistence type="inferred from homology"/>
<evidence type="ECO:0000313" key="6">
    <source>
        <dbReference type="EMBL" id="SFE75767.1"/>
    </source>
</evidence>
<evidence type="ECO:0000256" key="2">
    <source>
        <dbReference type="ARBA" id="ARBA00023015"/>
    </source>
</evidence>
<dbReference type="Proteomes" id="UP000183410">
    <property type="component" value="Unassembled WGS sequence"/>
</dbReference>
<accession>A0A1I2D5E4</accession>
<dbReference type="PROSITE" id="PS50931">
    <property type="entry name" value="HTH_LYSR"/>
    <property type="match status" value="1"/>
</dbReference>
<dbReference type="GO" id="GO:0003677">
    <property type="term" value="F:DNA binding"/>
    <property type="evidence" value="ECO:0007669"/>
    <property type="project" value="UniProtKB-KW"/>
</dbReference>
<dbReference type="InterPro" id="IPR036390">
    <property type="entry name" value="WH_DNA-bd_sf"/>
</dbReference>
<dbReference type="GO" id="GO:0003700">
    <property type="term" value="F:DNA-binding transcription factor activity"/>
    <property type="evidence" value="ECO:0007669"/>
    <property type="project" value="InterPro"/>
</dbReference>
<evidence type="ECO:0000256" key="4">
    <source>
        <dbReference type="ARBA" id="ARBA00023163"/>
    </source>
</evidence>
<dbReference type="PANTHER" id="PTHR30419:SF28">
    <property type="entry name" value="HTH-TYPE TRANSCRIPTIONAL REGULATOR BSDA"/>
    <property type="match status" value="1"/>
</dbReference>
<dbReference type="InterPro" id="IPR000847">
    <property type="entry name" value="LysR_HTH_N"/>
</dbReference>
<dbReference type="Gene3D" id="1.10.10.10">
    <property type="entry name" value="Winged helix-like DNA-binding domain superfamily/Winged helix DNA-binding domain"/>
    <property type="match status" value="1"/>
</dbReference>
<evidence type="ECO:0000313" key="7">
    <source>
        <dbReference type="Proteomes" id="UP000183410"/>
    </source>
</evidence>
<name>A0A1I2D5E4_9BACL</name>
<organism evidence="6 7">
    <name type="scientific">Paenibacillus algorifonticola</name>
    <dbReference type="NCBI Taxonomy" id="684063"/>
    <lineage>
        <taxon>Bacteria</taxon>
        <taxon>Bacillati</taxon>
        <taxon>Bacillota</taxon>
        <taxon>Bacilli</taxon>
        <taxon>Bacillales</taxon>
        <taxon>Paenibacillaceae</taxon>
        <taxon>Paenibacillus</taxon>
    </lineage>
</organism>
<keyword evidence="2" id="KW-0805">Transcription regulation</keyword>
<protein>
    <submittedName>
        <fullName evidence="6">DNA-binding transcriptional regulator, LysR family</fullName>
    </submittedName>
</protein>
<keyword evidence="3 6" id="KW-0238">DNA-binding</keyword>
<evidence type="ECO:0000256" key="3">
    <source>
        <dbReference type="ARBA" id="ARBA00023125"/>
    </source>
</evidence>
<dbReference type="OrthoDB" id="9803735at2"/>
<dbReference type="AlphaFoldDB" id="A0A1I2D5E4"/>
<reference evidence="7" key="1">
    <citation type="submission" date="2016-10" db="EMBL/GenBank/DDBJ databases">
        <authorList>
            <person name="Varghese N."/>
            <person name="Submissions S."/>
        </authorList>
    </citation>
    <scope>NUCLEOTIDE SEQUENCE [LARGE SCALE GENOMIC DNA]</scope>
    <source>
        <strain evidence="7">CGMCC 1.10223</strain>
    </source>
</reference>
<dbReference type="PRINTS" id="PR00039">
    <property type="entry name" value="HTHLYSR"/>
</dbReference>
<dbReference type="InterPro" id="IPR050950">
    <property type="entry name" value="HTH-type_LysR_regulators"/>
</dbReference>
<dbReference type="Pfam" id="PF00126">
    <property type="entry name" value="HTH_1"/>
    <property type="match status" value="1"/>
</dbReference>